<feature type="non-terminal residue" evidence="2">
    <location>
        <position position="90"/>
    </location>
</feature>
<sequence>EPRTPRRDRGGPPRSRPRAEQHRPRADRRHHHDGPAVRATPADRALVLPGRRRELPQRHSRAARLGQQPQGRSGLHVPPRARPEPPRADV</sequence>
<organism evidence="2">
    <name type="scientific">uncultured Solirubrobacteraceae bacterium</name>
    <dbReference type="NCBI Taxonomy" id="1162706"/>
    <lineage>
        <taxon>Bacteria</taxon>
        <taxon>Bacillati</taxon>
        <taxon>Actinomycetota</taxon>
        <taxon>Thermoleophilia</taxon>
        <taxon>Solirubrobacterales</taxon>
        <taxon>Solirubrobacteraceae</taxon>
        <taxon>environmental samples</taxon>
    </lineage>
</organism>
<protein>
    <submittedName>
        <fullName evidence="2">Uncharacterized protein</fullName>
    </submittedName>
</protein>
<feature type="region of interest" description="Disordered" evidence="1">
    <location>
        <begin position="1"/>
        <end position="90"/>
    </location>
</feature>
<evidence type="ECO:0000256" key="1">
    <source>
        <dbReference type="SAM" id="MobiDB-lite"/>
    </source>
</evidence>
<proteinExistence type="predicted"/>
<accession>A0A6J4TWY1</accession>
<reference evidence="2" key="1">
    <citation type="submission" date="2020-02" db="EMBL/GenBank/DDBJ databases">
        <authorList>
            <person name="Meier V. D."/>
        </authorList>
    </citation>
    <scope>NUCLEOTIDE SEQUENCE</scope>
    <source>
        <strain evidence="2">AVDCRST_MAG30</strain>
    </source>
</reference>
<dbReference type="EMBL" id="CADCVS010000530">
    <property type="protein sequence ID" value="CAA9534028.1"/>
    <property type="molecule type" value="Genomic_DNA"/>
</dbReference>
<feature type="compositionally biased region" description="Basic and acidic residues" evidence="1">
    <location>
        <begin position="1"/>
        <end position="24"/>
    </location>
</feature>
<dbReference type="AlphaFoldDB" id="A0A6J4TWY1"/>
<feature type="compositionally biased region" description="Basic and acidic residues" evidence="1">
    <location>
        <begin position="81"/>
        <end position="90"/>
    </location>
</feature>
<name>A0A6J4TWY1_9ACTN</name>
<gene>
    <name evidence="2" type="ORF">AVDCRST_MAG30-4043</name>
</gene>
<feature type="non-terminal residue" evidence="2">
    <location>
        <position position="1"/>
    </location>
</feature>
<evidence type="ECO:0000313" key="2">
    <source>
        <dbReference type="EMBL" id="CAA9534028.1"/>
    </source>
</evidence>